<protein>
    <submittedName>
        <fullName evidence="1">Uncharacterized protein</fullName>
    </submittedName>
</protein>
<evidence type="ECO:0000313" key="1">
    <source>
        <dbReference type="EMBL" id="GAP13320.1"/>
    </source>
</evidence>
<organism evidence="1">
    <name type="scientific">Longilinea arvoryzae</name>
    <dbReference type="NCBI Taxonomy" id="360412"/>
    <lineage>
        <taxon>Bacteria</taxon>
        <taxon>Bacillati</taxon>
        <taxon>Chloroflexota</taxon>
        <taxon>Anaerolineae</taxon>
        <taxon>Anaerolineales</taxon>
        <taxon>Anaerolineaceae</taxon>
        <taxon>Longilinea</taxon>
    </lineage>
</organism>
<dbReference type="Proteomes" id="UP000055060">
    <property type="component" value="Unassembled WGS sequence"/>
</dbReference>
<dbReference type="STRING" id="360412.LARV_01073"/>
<accession>A0A0S7BGL8</accession>
<sequence length="247" mass="29097">MTSVASSPFSPRLDIRRFYEGFAAPVTELDCGQKCAPYNASGKPFCCDICHAVPVAFRQEWDYLRPRTDLWHAWRGDECACEPVDPLTLQEQTPEHLTLLACLGPEHCQREFRASSCREFPFFPYITADDRFIGLAYEWEFEEKCWVISNLGCVTSAYRAEFIRTYDVLFEKWPDEYESYYATSEEMRAFFAEKRRRIPILHRNGGFYLLSPGSERLTRVDPSAYRRFGVYKEEFTTETRRTRRREI</sequence>
<proteinExistence type="predicted"/>
<keyword evidence="2" id="KW-1185">Reference proteome</keyword>
<dbReference type="EMBL" id="DF967972">
    <property type="protein sequence ID" value="GAP13320.1"/>
    <property type="molecule type" value="Genomic_DNA"/>
</dbReference>
<gene>
    <name evidence="1" type="ORF">LARV_01073</name>
</gene>
<dbReference type="AlphaFoldDB" id="A0A0S7BGL8"/>
<name>A0A0S7BGL8_9CHLR</name>
<reference evidence="1" key="1">
    <citation type="submission" date="2015-07" db="EMBL/GenBank/DDBJ databases">
        <title>Draft Genome Sequences of Anaerolinea thermolimosa IMO-1, Bellilinea caldifistulae GOMI-1, Leptolinea tardivitalis YMTK-2, Levilinea saccharolytica KIBI-1,Longilinea arvoryzae KOME-1, Previously Described as Members of the Anaerolineaceae (Chloroflexi).</title>
        <authorList>
            <person name="Sekiguchi Y."/>
            <person name="Ohashi A."/>
            <person name="Matsuura N."/>
            <person name="Tourlousse M.D."/>
        </authorList>
    </citation>
    <scope>NUCLEOTIDE SEQUENCE [LARGE SCALE GENOMIC DNA]</scope>
    <source>
        <strain evidence="1">KOME-1</strain>
    </source>
</reference>
<evidence type="ECO:0000313" key="2">
    <source>
        <dbReference type="Proteomes" id="UP000055060"/>
    </source>
</evidence>